<reference evidence="2 3" key="1">
    <citation type="journal article" date="2013" name="Genome Biol. Evol.">
        <title>Genomes of Stigonematalean cyanobacteria (subsection V) and the evolution of oxygenic photosynthesis from prokaryotes to plastids.</title>
        <authorList>
            <person name="Dagan T."/>
            <person name="Roettger M."/>
            <person name="Stucken K."/>
            <person name="Landan G."/>
            <person name="Koch R."/>
            <person name="Major P."/>
            <person name="Gould S.B."/>
            <person name="Goremykin V.V."/>
            <person name="Rippka R."/>
            <person name="Tandeau de Marsac N."/>
            <person name="Gugger M."/>
            <person name="Lockhart P.J."/>
            <person name="Allen J.F."/>
            <person name="Brune I."/>
            <person name="Maus I."/>
            <person name="Puhler A."/>
            <person name="Martin W.F."/>
        </authorList>
    </citation>
    <scope>NUCLEOTIDE SEQUENCE [LARGE SCALE GENOMIC DNA]</scope>
    <source>
        <strain evidence="2 3">PCC 7110</strain>
    </source>
</reference>
<sequence length="66" mass="7365">MTTYKGKAVRGRKGFMPEGKGIGANGKQFAARFPPELAEILESIPNRSEYIREAVIERLKKDGLLE</sequence>
<dbReference type="RefSeq" id="WP_017742004.1">
    <property type="nucleotide sequence ID" value="NZ_KQ976354.1"/>
</dbReference>
<gene>
    <name evidence="2" type="ORF">WA1_18930</name>
</gene>
<evidence type="ECO:0000313" key="2">
    <source>
        <dbReference type="EMBL" id="KYC42078.1"/>
    </source>
</evidence>
<accession>A0A139XBJ1</accession>
<dbReference type="OrthoDB" id="488725at2"/>
<dbReference type="EMBL" id="ANNX02000020">
    <property type="protein sequence ID" value="KYC42078.1"/>
    <property type="molecule type" value="Genomic_DNA"/>
</dbReference>
<keyword evidence="3" id="KW-1185">Reference proteome</keyword>
<dbReference type="Proteomes" id="UP000076925">
    <property type="component" value="Unassembled WGS sequence"/>
</dbReference>
<name>A0A139XBJ1_9CYAN</name>
<proteinExistence type="predicted"/>
<organism evidence="2 3">
    <name type="scientific">Scytonema hofmannii PCC 7110</name>
    <dbReference type="NCBI Taxonomy" id="128403"/>
    <lineage>
        <taxon>Bacteria</taxon>
        <taxon>Bacillati</taxon>
        <taxon>Cyanobacteriota</taxon>
        <taxon>Cyanophyceae</taxon>
        <taxon>Nostocales</taxon>
        <taxon>Scytonemataceae</taxon>
        <taxon>Scytonema</taxon>
    </lineage>
</organism>
<feature type="region of interest" description="Disordered" evidence="1">
    <location>
        <begin position="1"/>
        <end position="20"/>
    </location>
</feature>
<protein>
    <submittedName>
        <fullName evidence="2">Uncharacterized protein</fullName>
    </submittedName>
</protein>
<dbReference type="AlphaFoldDB" id="A0A139XBJ1"/>
<comment type="caution">
    <text evidence="2">The sequence shown here is derived from an EMBL/GenBank/DDBJ whole genome shotgun (WGS) entry which is preliminary data.</text>
</comment>
<dbReference type="STRING" id="128403.WA1_18930"/>
<evidence type="ECO:0000313" key="3">
    <source>
        <dbReference type="Proteomes" id="UP000076925"/>
    </source>
</evidence>
<evidence type="ECO:0000256" key="1">
    <source>
        <dbReference type="SAM" id="MobiDB-lite"/>
    </source>
</evidence>